<name>A0A9Q9J552_9XANT</name>
<protein>
    <submittedName>
        <fullName evidence="2">Uncharacterized protein</fullName>
    </submittedName>
</protein>
<evidence type="ECO:0000313" key="2">
    <source>
        <dbReference type="EMBL" id="UXA66256.1"/>
    </source>
</evidence>
<feature type="region of interest" description="Disordered" evidence="1">
    <location>
        <begin position="21"/>
        <end position="49"/>
    </location>
</feature>
<dbReference type="Proteomes" id="UP001058381">
    <property type="component" value="Chromosome"/>
</dbReference>
<accession>A0A9Q9J552</accession>
<dbReference type="RefSeq" id="WP_252163684.1">
    <property type="nucleotide sequence ID" value="NZ_CP094827.1"/>
</dbReference>
<dbReference type="AlphaFoldDB" id="A0A9Q9J552"/>
<reference evidence="2" key="1">
    <citation type="submission" date="2022-04" db="EMBL/GenBank/DDBJ databases">
        <title>Xanthomonas prunicola pv. tritici, a pathogen causing a previously unreported foliar disease of wheat.</title>
        <authorList>
            <person name="Clavijo F."/>
            <person name="Curland R.D."/>
            <person name="Dill-Macky R."/>
            <person name="Pereyra S."/>
            <person name="Roman-Reyna V."/>
            <person name="Siri M.I."/>
        </authorList>
    </citation>
    <scope>NUCLEOTIDE SEQUENCE</scope>
    <source>
        <strain evidence="2">CIX249</strain>
    </source>
</reference>
<organism evidence="2 3">
    <name type="scientific">Xanthomonas prunicola</name>
    <dbReference type="NCBI Taxonomy" id="2053930"/>
    <lineage>
        <taxon>Bacteria</taxon>
        <taxon>Pseudomonadati</taxon>
        <taxon>Pseudomonadota</taxon>
        <taxon>Gammaproteobacteria</taxon>
        <taxon>Lysobacterales</taxon>
        <taxon>Lysobacteraceae</taxon>
        <taxon>Xanthomonas</taxon>
    </lineage>
</organism>
<evidence type="ECO:0000313" key="3">
    <source>
        <dbReference type="Proteomes" id="UP001058381"/>
    </source>
</evidence>
<sequence>MNLFTNPGALLPEQQRFQPFADSRDRQAGGWRGTAKVRSARKAGCMRAS</sequence>
<evidence type="ECO:0000256" key="1">
    <source>
        <dbReference type="SAM" id="MobiDB-lite"/>
    </source>
</evidence>
<proteinExistence type="predicted"/>
<gene>
    <name evidence="2" type="ORF">M0D43_04280</name>
</gene>
<dbReference type="EMBL" id="CP096142">
    <property type="protein sequence ID" value="UXA66256.1"/>
    <property type="molecule type" value="Genomic_DNA"/>
</dbReference>
<dbReference type="GeneID" id="75150543"/>